<dbReference type="AlphaFoldDB" id="A0AAV1S8S9"/>
<evidence type="ECO:0000313" key="2">
    <source>
        <dbReference type="EMBL" id="CAK7346827.1"/>
    </source>
</evidence>
<keyword evidence="1" id="KW-0472">Membrane</keyword>
<protein>
    <submittedName>
        <fullName evidence="2">Uncharacterized protein</fullName>
    </submittedName>
</protein>
<organism evidence="2 3">
    <name type="scientific">Dovyalis caffra</name>
    <dbReference type="NCBI Taxonomy" id="77055"/>
    <lineage>
        <taxon>Eukaryota</taxon>
        <taxon>Viridiplantae</taxon>
        <taxon>Streptophyta</taxon>
        <taxon>Embryophyta</taxon>
        <taxon>Tracheophyta</taxon>
        <taxon>Spermatophyta</taxon>
        <taxon>Magnoliopsida</taxon>
        <taxon>eudicotyledons</taxon>
        <taxon>Gunneridae</taxon>
        <taxon>Pentapetalae</taxon>
        <taxon>rosids</taxon>
        <taxon>fabids</taxon>
        <taxon>Malpighiales</taxon>
        <taxon>Salicaceae</taxon>
        <taxon>Flacourtieae</taxon>
        <taxon>Dovyalis</taxon>
    </lineage>
</organism>
<reference evidence="2 3" key="1">
    <citation type="submission" date="2024-01" db="EMBL/GenBank/DDBJ databases">
        <authorList>
            <person name="Waweru B."/>
        </authorList>
    </citation>
    <scope>NUCLEOTIDE SEQUENCE [LARGE SCALE GENOMIC DNA]</scope>
</reference>
<keyword evidence="1" id="KW-1133">Transmembrane helix</keyword>
<evidence type="ECO:0000313" key="3">
    <source>
        <dbReference type="Proteomes" id="UP001314170"/>
    </source>
</evidence>
<feature type="transmembrane region" description="Helical" evidence="1">
    <location>
        <begin position="12"/>
        <end position="34"/>
    </location>
</feature>
<proteinExistence type="predicted"/>
<gene>
    <name evidence="2" type="ORF">DCAF_LOCUS19505</name>
</gene>
<sequence length="76" mass="8782">MKQLPQADRIPWIIRLSKDVFVITKCAFGIYMVFRRLERKMKKQKKIERRVSQNGSDGHGETSVNLLIKHGQGVTA</sequence>
<dbReference type="Proteomes" id="UP001314170">
    <property type="component" value="Unassembled WGS sequence"/>
</dbReference>
<comment type="caution">
    <text evidence="2">The sequence shown here is derived from an EMBL/GenBank/DDBJ whole genome shotgun (WGS) entry which is preliminary data.</text>
</comment>
<keyword evidence="3" id="KW-1185">Reference proteome</keyword>
<evidence type="ECO:0000256" key="1">
    <source>
        <dbReference type="SAM" id="Phobius"/>
    </source>
</evidence>
<accession>A0AAV1S8S9</accession>
<dbReference type="EMBL" id="CAWUPB010001173">
    <property type="protein sequence ID" value="CAK7346827.1"/>
    <property type="molecule type" value="Genomic_DNA"/>
</dbReference>
<keyword evidence="1" id="KW-0812">Transmembrane</keyword>
<name>A0AAV1S8S9_9ROSI</name>